<dbReference type="Pfam" id="PF02515">
    <property type="entry name" value="CoA_transf_3"/>
    <property type="match status" value="1"/>
</dbReference>
<dbReference type="PANTHER" id="PTHR48207:SF3">
    <property type="entry name" value="SUCCINATE--HYDROXYMETHYLGLUTARATE COA-TRANSFERASE"/>
    <property type="match status" value="1"/>
</dbReference>
<name>A0A6J4UIV2_9BACT</name>
<reference evidence="3" key="1">
    <citation type="submission" date="2020-02" db="EMBL/GenBank/DDBJ databases">
        <authorList>
            <person name="Meier V. D."/>
        </authorList>
    </citation>
    <scope>NUCLEOTIDE SEQUENCE</scope>
    <source>
        <strain evidence="3">AVDCRST_MAG88</strain>
    </source>
</reference>
<accession>A0A6J4UIV2</accession>
<dbReference type="InterPro" id="IPR003673">
    <property type="entry name" value="CoA-Trfase_fam_III"/>
</dbReference>
<dbReference type="Gene3D" id="3.30.1540.10">
    <property type="entry name" value="formyl-coa transferase, domain 3"/>
    <property type="match status" value="1"/>
</dbReference>
<keyword evidence="1" id="KW-0808">Transferase</keyword>
<feature type="region of interest" description="Disordered" evidence="2">
    <location>
        <begin position="1"/>
        <end position="21"/>
    </location>
</feature>
<gene>
    <name evidence="3" type="ORF">AVDCRST_MAG88-851</name>
</gene>
<protein>
    <submittedName>
        <fullName evidence="3">CAIB/BAIF family protein</fullName>
    </submittedName>
</protein>
<dbReference type="PANTHER" id="PTHR48207">
    <property type="entry name" value="SUCCINATE--HYDROXYMETHYLGLUTARATE COA-TRANSFERASE"/>
    <property type="match status" value="1"/>
</dbReference>
<dbReference type="AlphaFoldDB" id="A0A6J4UIV2"/>
<dbReference type="Gene3D" id="3.40.50.10540">
    <property type="entry name" value="Crotonobetainyl-coa:carnitine coa-transferase, domain 1"/>
    <property type="match status" value="1"/>
</dbReference>
<feature type="compositionally biased region" description="Polar residues" evidence="2">
    <location>
        <begin position="7"/>
        <end position="21"/>
    </location>
</feature>
<dbReference type="InterPro" id="IPR023606">
    <property type="entry name" value="CoA-Trfase_III_dom_1_sf"/>
</dbReference>
<evidence type="ECO:0000256" key="2">
    <source>
        <dbReference type="SAM" id="MobiDB-lite"/>
    </source>
</evidence>
<evidence type="ECO:0000256" key="1">
    <source>
        <dbReference type="ARBA" id="ARBA00022679"/>
    </source>
</evidence>
<organism evidence="3">
    <name type="scientific">uncultured Thermomicrobiales bacterium</name>
    <dbReference type="NCBI Taxonomy" id="1645740"/>
    <lineage>
        <taxon>Bacteria</taxon>
        <taxon>Pseudomonadati</taxon>
        <taxon>Thermomicrobiota</taxon>
        <taxon>Thermomicrobia</taxon>
        <taxon>Thermomicrobiales</taxon>
        <taxon>environmental samples</taxon>
    </lineage>
</organism>
<dbReference type="InterPro" id="IPR050483">
    <property type="entry name" value="CoA-transferase_III_domain"/>
</dbReference>
<sequence>MDHSTIGKLSSGGSEDSGSATTRPLDGLLVLDLSIFLSGPFATQIMAGLGARVIKIEQPGLGDPARATPPYYGTHGLHGGRPQGDDLSLSILKRNRNKESITLNLKTAEGKGILRELARRADVLVENFAPGVMSRLELDEPRLREINPRLIYCSISGFGPAGPYRALPAYDLVVQAMSGLMTSTGAPDGPPTRAGISAADLVTGLYATIGTLAALAQRGRDGLGQWVDVAMLDSVFSLVFDEALDVQVARGEPPRTGNGRPRLAPFSTYECADGFITICAVTEGQVAALFRLMDRPDLLDDPRYATAEARVRHAAEVDALVGAWTRNRARAELWEALAAARVPSGPVADVADLLADPQLHSRDMIAPVPHPSAGPAAEAIAAGLPLNFSRAAAALDRPAPALGADNATVYGELLGIDAARLEELRERNVI</sequence>
<feature type="region of interest" description="Disordered" evidence="2">
    <location>
        <begin position="65"/>
        <end position="84"/>
    </location>
</feature>
<dbReference type="InterPro" id="IPR044855">
    <property type="entry name" value="CoA-Trfase_III_dom3_sf"/>
</dbReference>
<dbReference type="SUPFAM" id="SSF89796">
    <property type="entry name" value="CoA-transferase family III (CaiB/BaiF)"/>
    <property type="match status" value="1"/>
</dbReference>
<dbReference type="EMBL" id="CADCWM010000293">
    <property type="protein sequence ID" value="CAA9552066.1"/>
    <property type="molecule type" value="Genomic_DNA"/>
</dbReference>
<dbReference type="GO" id="GO:0008410">
    <property type="term" value="F:CoA-transferase activity"/>
    <property type="evidence" value="ECO:0007669"/>
    <property type="project" value="TreeGrafter"/>
</dbReference>
<evidence type="ECO:0000313" key="3">
    <source>
        <dbReference type="EMBL" id="CAA9552066.1"/>
    </source>
</evidence>
<proteinExistence type="predicted"/>